<dbReference type="InterPro" id="IPR050796">
    <property type="entry name" value="SCF_F-box_component"/>
</dbReference>
<dbReference type="InterPro" id="IPR036047">
    <property type="entry name" value="F-box-like_dom_sf"/>
</dbReference>
<dbReference type="Pfam" id="PF08268">
    <property type="entry name" value="FBA_3"/>
    <property type="match status" value="2"/>
</dbReference>
<protein>
    <recommendedName>
        <fullName evidence="1">F-box domain-containing protein</fullName>
    </recommendedName>
</protein>
<reference evidence="2 3" key="1">
    <citation type="submission" date="2024-01" db="EMBL/GenBank/DDBJ databases">
        <title>Genome assemblies of Stephania.</title>
        <authorList>
            <person name="Yang L."/>
        </authorList>
    </citation>
    <scope>NUCLEOTIDE SEQUENCE [LARGE SCALE GENOMIC DNA]</scope>
    <source>
        <strain evidence="2">QJT</strain>
        <tissue evidence="2">Leaf</tissue>
    </source>
</reference>
<dbReference type="PANTHER" id="PTHR31672:SF13">
    <property type="entry name" value="F-BOX PROTEIN CPR30-LIKE"/>
    <property type="match status" value="1"/>
</dbReference>
<name>A0AAP0JN30_9MAGN</name>
<gene>
    <name evidence="2" type="ORF">Sjap_007631</name>
</gene>
<dbReference type="Proteomes" id="UP001417504">
    <property type="component" value="Unassembled WGS sequence"/>
</dbReference>
<dbReference type="InterPro" id="IPR013187">
    <property type="entry name" value="F-box-assoc_dom_typ3"/>
</dbReference>
<proteinExistence type="predicted"/>
<dbReference type="SMART" id="SM00256">
    <property type="entry name" value="FBOX"/>
    <property type="match status" value="1"/>
</dbReference>
<dbReference type="NCBIfam" id="TIGR01640">
    <property type="entry name" value="F_box_assoc_1"/>
    <property type="match status" value="2"/>
</dbReference>
<dbReference type="CDD" id="cd22157">
    <property type="entry name" value="F-box_AtFBW1-like"/>
    <property type="match status" value="1"/>
</dbReference>
<dbReference type="Pfam" id="PF00646">
    <property type="entry name" value="F-box"/>
    <property type="match status" value="1"/>
</dbReference>
<evidence type="ECO:0000259" key="1">
    <source>
        <dbReference type="SMART" id="SM00256"/>
    </source>
</evidence>
<dbReference type="AlphaFoldDB" id="A0AAP0JN30"/>
<organism evidence="2 3">
    <name type="scientific">Stephania japonica</name>
    <dbReference type="NCBI Taxonomy" id="461633"/>
    <lineage>
        <taxon>Eukaryota</taxon>
        <taxon>Viridiplantae</taxon>
        <taxon>Streptophyta</taxon>
        <taxon>Embryophyta</taxon>
        <taxon>Tracheophyta</taxon>
        <taxon>Spermatophyta</taxon>
        <taxon>Magnoliopsida</taxon>
        <taxon>Ranunculales</taxon>
        <taxon>Menispermaceae</taxon>
        <taxon>Menispermoideae</taxon>
        <taxon>Cissampelideae</taxon>
        <taxon>Stephania</taxon>
    </lineage>
</organism>
<accession>A0AAP0JN30</accession>
<dbReference type="SUPFAM" id="SSF81383">
    <property type="entry name" value="F-box domain"/>
    <property type="match status" value="1"/>
</dbReference>
<comment type="caution">
    <text evidence="2">The sequence shown here is derived from an EMBL/GenBank/DDBJ whole genome shotgun (WGS) entry which is preliminary data.</text>
</comment>
<feature type="domain" description="F-box" evidence="1">
    <location>
        <begin position="11"/>
        <end position="52"/>
    </location>
</feature>
<evidence type="ECO:0000313" key="2">
    <source>
        <dbReference type="EMBL" id="KAK9137037.1"/>
    </source>
</evidence>
<dbReference type="EMBL" id="JBBNAE010000003">
    <property type="protein sequence ID" value="KAK9137037.1"/>
    <property type="molecule type" value="Genomic_DNA"/>
</dbReference>
<keyword evidence="3" id="KW-1185">Reference proteome</keyword>
<sequence>MSSYSSHQSQVPDEILTAEILPRLPAKSLLRFKSVCKAWRSWISDPNFVDTHLLNHQPQSISGRGNSFISFNKQLSILFVCSRQLYTTTIIKSSSAVATARKVYYDPQCPNRRYPRLYPRVWGSCNGLICLETEEFFPSLWNPCTQLYKRLPYCGVFLRYGHGATFGWFLSSVTYGFGYDAKNKDYKLVRIGRFNPLSNFVDRQQVGEVTVLTLRSNSWKMISNTDYLVVPRPGKFFDGGLYWAMDECQPDKLIRFDIHEEEFSEIRLPNVFHAETTNNCTIDIVAHLGGCLGLWRTTDVYHEVWVLKENWMKMYTIDVLTHSWARSISLIGSIGDVIGTFEEKNSKNNGVEIVYVNVENGGLISYCPNTDEFRSFSDCDEGKPISESVITYVESLATILANGTLVVRFLDRLFCFWGACNGLFYLELCGSRLALWNPCIGSYRELPCCGLGGRLVTCIGFGFGYDAKIKDFKLVKIGKPTGNNCNNVHVFTVGANSWRRISDANYSFREEAAKFINEFLYWSLHKDYPYKLIRFDIHNEVFSELRGWTHFSVHDVLKPMCESVITYVESPVSLDR</sequence>
<dbReference type="PANTHER" id="PTHR31672">
    <property type="entry name" value="BNACNNG10540D PROTEIN"/>
    <property type="match status" value="1"/>
</dbReference>
<dbReference type="Gene3D" id="1.20.1280.50">
    <property type="match status" value="1"/>
</dbReference>
<evidence type="ECO:0000313" key="3">
    <source>
        <dbReference type="Proteomes" id="UP001417504"/>
    </source>
</evidence>
<dbReference type="InterPro" id="IPR001810">
    <property type="entry name" value="F-box_dom"/>
</dbReference>
<dbReference type="InterPro" id="IPR017451">
    <property type="entry name" value="F-box-assoc_interact_dom"/>
</dbReference>